<proteinExistence type="inferred from homology"/>
<comment type="caution">
    <text evidence="8">The sequence shown here is derived from an EMBL/GenBank/DDBJ whole genome shotgun (WGS) entry which is preliminary data.</text>
</comment>
<gene>
    <name evidence="8" type="ORF">E3O65_04330</name>
</gene>
<evidence type="ECO:0000256" key="6">
    <source>
        <dbReference type="ARBA" id="ARBA00029321"/>
    </source>
</evidence>
<protein>
    <recommendedName>
        <fullName evidence="3">glucose-6-phosphate isomerase</fullName>
        <ecNumber evidence="3">5.3.1.9</ecNumber>
    </recommendedName>
</protein>
<dbReference type="InterPro" id="IPR011051">
    <property type="entry name" value="RmlC_Cupin_sf"/>
</dbReference>
<dbReference type="Proteomes" id="UP000298355">
    <property type="component" value="Unassembled WGS sequence"/>
</dbReference>
<dbReference type="RefSeq" id="WP_134362497.1">
    <property type="nucleotide sequence ID" value="NZ_SOGJ01000011.1"/>
</dbReference>
<dbReference type="GO" id="GO:0016853">
    <property type="term" value="F:isomerase activity"/>
    <property type="evidence" value="ECO:0007669"/>
    <property type="project" value="UniProtKB-KW"/>
</dbReference>
<comment type="similarity">
    <text evidence="2">Belongs to the archaeal-type GPI family.</text>
</comment>
<dbReference type="InterPro" id="IPR010551">
    <property type="entry name" value="G6P_isomerase_prok"/>
</dbReference>
<name>A0ABY2J9J0_9MICO</name>
<evidence type="ECO:0000256" key="2">
    <source>
        <dbReference type="ARBA" id="ARBA00006542"/>
    </source>
</evidence>
<keyword evidence="5" id="KW-0324">Glycolysis</keyword>
<evidence type="ECO:0000313" key="8">
    <source>
        <dbReference type="EMBL" id="TFD00337.1"/>
    </source>
</evidence>
<dbReference type="EC" id="5.3.1.9" evidence="3"/>
<evidence type="ECO:0000256" key="5">
    <source>
        <dbReference type="ARBA" id="ARBA00023152"/>
    </source>
</evidence>
<comment type="pathway">
    <text evidence="1">Carbohydrate degradation; glycolysis; D-glyceraldehyde 3-phosphate and glycerone phosphate from D-glucose: step 2/4.</text>
</comment>
<keyword evidence="4" id="KW-0312">Gluconeogenesis</keyword>
<accession>A0ABY2J9J0</accession>
<evidence type="ECO:0000256" key="1">
    <source>
        <dbReference type="ARBA" id="ARBA00004926"/>
    </source>
</evidence>
<dbReference type="Pfam" id="PF06560">
    <property type="entry name" value="GPI"/>
    <property type="match status" value="1"/>
</dbReference>
<sequence>MTFYPGFDIQASEHPMGFTYGSGVFGPTLELRHLDAIRPSLLDPACDGPDPVYAIAMDVGTDEAKDDLVRRNLLYGAVTYAAGSLGVEPVRSQGHVHAVSKSCGSSTGELYEIWSGRAVILMQESDSDDPGRCFAVEAGPGQLVVVPPGWAHATISADRTQPLTFGAWCVRDFGFDYTGVRAHGGLAWFARLGSGTQIDWLRNPAYPISRDLDIHPARDYPDLGLESGVPVYSQYLKDPDRMMWVPQPDLRSWAGFVP</sequence>
<evidence type="ECO:0000256" key="4">
    <source>
        <dbReference type="ARBA" id="ARBA00022432"/>
    </source>
</evidence>
<keyword evidence="8" id="KW-0413">Isomerase</keyword>
<dbReference type="SUPFAM" id="SSF51182">
    <property type="entry name" value="RmlC-like cupins"/>
    <property type="match status" value="1"/>
</dbReference>
<evidence type="ECO:0000256" key="3">
    <source>
        <dbReference type="ARBA" id="ARBA00011952"/>
    </source>
</evidence>
<dbReference type="Gene3D" id="2.60.120.10">
    <property type="entry name" value="Jelly Rolls"/>
    <property type="match status" value="1"/>
</dbReference>
<keyword evidence="9" id="KW-1185">Reference proteome</keyword>
<organism evidence="8 9">
    <name type="scientific">Cryobacterium breve</name>
    <dbReference type="NCBI Taxonomy" id="1259258"/>
    <lineage>
        <taxon>Bacteria</taxon>
        <taxon>Bacillati</taxon>
        <taxon>Actinomycetota</taxon>
        <taxon>Actinomycetes</taxon>
        <taxon>Micrococcales</taxon>
        <taxon>Microbacteriaceae</taxon>
        <taxon>Cryobacterium</taxon>
    </lineage>
</organism>
<reference evidence="8 9" key="1">
    <citation type="submission" date="2019-03" db="EMBL/GenBank/DDBJ databases">
        <title>Genomics of glacier-inhabiting Cryobacterium strains.</title>
        <authorList>
            <person name="Liu Q."/>
            <person name="Xin Y.-H."/>
        </authorList>
    </citation>
    <scope>NUCLEOTIDE SEQUENCE [LARGE SCALE GENOMIC DNA]</scope>
    <source>
        <strain evidence="8 9">TMT4-23</strain>
    </source>
</reference>
<evidence type="ECO:0000313" key="9">
    <source>
        <dbReference type="Proteomes" id="UP000298355"/>
    </source>
</evidence>
<dbReference type="InterPro" id="IPR014710">
    <property type="entry name" value="RmlC-like_jellyroll"/>
</dbReference>
<dbReference type="EMBL" id="SOGJ01000011">
    <property type="protein sequence ID" value="TFD00337.1"/>
    <property type="molecule type" value="Genomic_DNA"/>
</dbReference>
<feature type="domain" description="Glucose-6-phosphate isomerase prokaryote" evidence="7">
    <location>
        <begin position="49"/>
        <end position="188"/>
    </location>
</feature>
<comment type="catalytic activity">
    <reaction evidence="6">
        <text>alpha-D-glucose 6-phosphate = beta-D-fructose 6-phosphate</text>
        <dbReference type="Rhea" id="RHEA:11816"/>
        <dbReference type="ChEBI" id="CHEBI:57634"/>
        <dbReference type="ChEBI" id="CHEBI:58225"/>
        <dbReference type="EC" id="5.3.1.9"/>
    </reaction>
</comment>
<evidence type="ECO:0000259" key="7">
    <source>
        <dbReference type="Pfam" id="PF06560"/>
    </source>
</evidence>